<dbReference type="Proteomes" id="UP000652761">
    <property type="component" value="Unassembled WGS sequence"/>
</dbReference>
<gene>
    <name evidence="1" type="ORF">Taro_028825</name>
</gene>
<accession>A0A843VVC3</accession>
<proteinExistence type="predicted"/>
<comment type="caution">
    <text evidence="1">The sequence shown here is derived from an EMBL/GenBank/DDBJ whole genome shotgun (WGS) entry which is preliminary data.</text>
</comment>
<organism evidence="1 2">
    <name type="scientific">Colocasia esculenta</name>
    <name type="common">Wild taro</name>
    <name type="synonym">Arum esculentum</name>
    <dbReference type="NCBI Taxonomy" id="4460"/>
    <lineage>
        <taxon>Eukaryota</taxon>
        <taxon>Viridiplantae</taxon>
        <taxon>Streptophyta</taxon>
        <taxon>Embryophyta</taxon>
        <taxon>Tracheophyta</taxon>
        <taxon>Spermatophyta</taxon>
        <taxon>Magnoliopsida</taxon>
        <taxon>Liliopsida</taxon>
        <taxon>Araceae</taxon>
        <taxon>Aroideae</taxon>
        <taxon>Colocasieae</taxon>
        <taxon>Colocasia</taxon>
    </lineage>
</organism>
<keyword evidence="2" id="KW-1185">Reference proteome</keyword>
<dbReference type="EMBL" id="NMUH01001882">
    <property type="protein sequence ID" value="MQL96153.1"/>
    <property type="molecule type" value="Genomic_DNA"/>
</dbReference>
<reference evidence="1" key="1">
    <citation type="submission" date="2017-07" db="EMBL/GenBank/DDBJ databases">
        <title>Taro Niue Genome Assembly and Annotation.</title>
        <authorList>
            <person name="Atibalentja N."/>
            <person name="Keating K."/>
            <person name="Fields C.J."/>
        </authorList>
    </citation>
    <scope>NUCLEOTIDE SEQUENCE</scope>
    <source>
        <strain evidence="1">Niue_2</strain>
        <tissue evidence="1">Leaf</tissue>
    </source>
</reference>
<evidence type="ECO:0000313" key="1">
    <source>
        <dbReference type="EMBL" id="MQL96153.1"/>
    </source>
</evidence>
<protein>
    <submittedName>
        <fullName evidence="1">Uncharacterized protein</fullName>
    </submittedName>
</protein>
<evidence type="ECO:0000313" key="2">
    <source>
        <dbReference type="Proteomes" id="UP000652761"/>
    </source>
</evidence>
<dbReference type="AlphaFoldDB" id="A0A843VVC3"/>
<sequence length="85" mass="9270">MTESLPRVADAGRLEPGRSGSALWCPHHLASEQSSSFSSPAFPASLPTLCVCVLRGELERRLRAWERCVALVVVLFSACRLSFPV</sequence>
<name>A0A843VVC3_COLES</name>